<evidence type="ECO:0000256" key="1">
    <source>
        <dbReference type="ARBA" id="ARBA00001947"/>
    </source>
</evidence>
<dbReference type="Gene3D" id="3.40.630.10">
    <property type="entry name" value="Zn peptidases"/>
    <property type="match status" value="1"/>
</dbReference>
<keyword evidence="5" id="KW-0862">Zinc</keyword>
<dbReference type="OrthoDB" id="9811296at2"/>
<evidence type="ECO:0000256" key="6">
    <source>
        <dbReference type="ARBA" id="ARBA00023049"/>
    </source>
</evidence>
<name>A0A4Q2K7Z1_9FIRM</name>
<evidence type="ECO:0000313" key="9">
    <source>
        <dbReference type="EMBL" id="RXZ58113.1"/>
    </source>
</evidence>
<comment type="caution">
    <text evidence="9">The sequence shown here is derived from an EMBL/GenBank/DDBJ whole genome shotgun (WGS) entry which is preliminary data.</text>
</comment>
<proteinExistence type="inferred from homology"/>
<reference evidence="9 10" key="1">
    <citation type="journal article" date="2019" name="Gut">
        <title>Antibiotics-induced monodominance of a novel gut bacterial order.</title>
        <authorList>
            <person name="Hildebrand F."/>
            <person name="Moitinho-Silva L."/>
            <person name="Blasche S."/>
            <person name="Jahn M.T."/>
            <person name="Gossmann T.I."/>
            <person name="Heuerta-Cepas J."/>
            <person name="Hercog R."/>
            <person name="Luetge M."/>
            <person name="Bahram M."/>
            <person name="Pryszlak A."/>
            <person name="Alves R.J."/>
            <person name="Waszak S.M."/>
            <person name="Zhu A."/>
            <person name="Ye L."/>
            <person name="Costea P.I."/>
            <person name="Aalvink S."/>
            <person name="Belzer C."/>
            <person name="Forslund S.K."/>
            <person name="Sunagawa S."/>
            <person name="Hentschel U."/>
            <person name="Merten C."/>
            <person name="Patil K.R."/>
            <person name="Benes V."/>
            <person name="Bork P."/>
        </authorList>
    </citation>
    <scope>NUCLEOTIDE SEQUENCE [LARGE SCALE GENOMIC DNA]</scope>
    <source>
        <strain evidence="9 10">HDS1380</strain>
    </source>
</reference>
<feature type="domain" description="Peptidase M14" evidence="8">
    <location>
        <begin position="1"/>
        <end position="264"/>
    </location>
</feature>
<evidence type="ECO:0000256" key="5">
    <source>
        <dbReference type="ARBA" id="ARBA00022833"/>
    </source>
</evidence>
<dbReference type="Proteomes" id="UP000291269">
    <property type="component" value="Unassembled WGS sequence"/>
</dbReference>
<accession>A0A4Q2K7Z1</accession>
<evidence type="ECO:0000256" key="7">
    <source>
        <dbReference type="PROSITE-ProRule" id="PRU01379"/>
    </source>
</evidence>
<dbReference type="GO" id="GO:0006508">
    <property type="term" value="P:proteolysis"/>
    <property type="evidence" value="ECO:0007669"/>
    <property type="project" value="UniProtKB-KW"/>
</dbReference>
<evidence type="ECO:0000256" key="2">
    <source>
        <dbReference type="ARBA" id="ARBA00005988"/>
    </source>
</evidence>
<gene>
    <name evidence="9" type="ORF">ESZ91_10690</name>
</gene>
<dbReference type="Pfam" id="PF00246">
    <property type="entry name" value="Peptidase_M14"/>
    <property type="match status" value="1"/>
</dbReference>
<dbReference type="EMBL" id="SDOZ01000004">
    <property type="protein sequence ID" value="RXZ58113.1"/>
    <property type="molecule type" value="Genomic_DNA"/>
</dbReference>
<dbReference type="PROSITE" id="PS52035">
    <property type="entry name" value="PEPTIDASE_M14"/>
    <property type="match status" value="1"/>
</dbReference>
<protein>
    <recommendedName>
        <fullName evidence="8">Peptidase M14 domain-containing protein</fullName>
    </recommendedName>
</protein>
<evidence type="ECO:0000256" key="3">
    <source>
        <dbReference type="ARBA" id="ARBA00022670"/>
    </source>
</evidence>
<dbReference type="RefSeq" id="WP_129227106.1">
    <property type="nucleotide sequence ID" value="NZ_SDOZ01000004.1"/>
</dbReference>
<comment type="similarity">
    <text evidence="2 7">Belongs to the peptidase M14 family.</text>
</comment>
<comment type="cofactor">
    <cofactor evidence="1">
        <name>Zn(2+)</name>
        <dbReference type="ChEBI" id="CHEBI:29105"/>
    </cofactor>
</comment>
<dbReference type="AlphaFoldDB" id="A0A4Q2K7Z1"/>
<keyword evidence="4" id="KW-0378">Hydrolase</keyword>
<dbReference type="SUPFAM" id="SSF53187">
    <property type="entry name" value="Zn-dependent exopeptidases"/>
    <property type="match status" value="1"/>
</dbReference>
<dbReference type="SMART" id="SM00631">
    <property type="entry name" value="Zn_pept"/>
    <property type="match status" value="1"/>
</dbReference>
<sequence>MDALNEVYDFYRAFAGEKFSVGTSVLGRDIPCMKCGEGRPFVIVQYAIHAREWITSLLALSHISNFSSCGTFYFLPVTNPDGVALALSGLSSVKEPSRADFLRGLNGGEDFSLWKANANGVDLNVNFDARWGAGIKNVFSPARENFVGSSPESEPETRALAAFTQNVCPDATVSYHSKGEEIYWYFEQEPGDCERDFRIARALAATTGYAPAYTPGSAGGYKDWCIRALHIPSFTIEVGSDGLEHPVGLSQLGRIAAQNKYVPATLAEELLWTKR</sequence>
<organism evidence="9 10">
    <name type="scientific">Candidatus Borkfalkia ceftriaxoniphila</name>
    <dbReference type="NCBI Taxonomy" id="2508949"/>
    <lineage>
        <taxon>Bacteria</taxon>
        <taxon>Bacillati</taxon>
        <taxon>Bacillota</taxon>
        <taxon>Clostridia</taxon>
        <taxon>Christensenellales</taxon>
        <taxon>Christensenellaceae</taxon>
        <taxon>Candidatus Borkfalkia</taxon>
    </lineage>
</organism>
<evidence type="ECO:0000256" key="4">
    <source>
        <dbReference type="ARBA" id="ARBA00022801"/>
    </source>
</evidence>
<dbReference type="GO" id="GO:0005615">
    <property type="term" value="C:extracellular space"/>
    <property type="evidence" value="ECO:0007669"/>
    <property type="project" value="TreeGrafter"/>
</dbReference>
<dbReference type="GO" id="GO:0008270">
    <property type="term" value="F:zinc ion binding"/>
    <property type="evidence" value="ECO:0007669"/>
    <property type="project" value="InterPro"/>
</dbReference>
<keyword evidence="3" id="KW-0645">Protease</keyword>
<keyword evidence="6" id="KW-0482">Metalloprotease</keyword>
<dbReference type="PANTHER" id="PTHR11705">
    <property type="entry name" value="PROTEASE FAMILY M14 CARBOXYPEPTIDASE A,B"/>
    <property type="match status" value="1"/>
</dbReference>
<dbReference type="InterPro" id="IPR000834">
    <property type="entry name" value="Peptidase_M14"/>
</dbReference>
<evidence type="ECO:0000259" key="8">
    <source>
        <dbReference type="PROSITE" id="PS52035"/>
    </source>
</evidence>
<dbReference type="GO" id="GO:0004181">
    <property type="term" value="F:metallocarboxypeptidase activity"/>
    <property type="evidence" value="ECO:0007669"/>
    <property type="project" value="InterPro"/>
</dbReference>
<feature type="active site" description="Proton donor/acceptor" evidence="7">
    <location>
        <position position="237"/>
    </location>
</feature>
<keyword evidence="10" id="KW-1185">Reference proteome</keyword>
<dbReference type="PANTHER" id="PTHR11705:SF143">
    <property type="entry name" value="SLL0236 PROTEIN"/>
    <property type="match status" value="1"/>
</dbReference>
<evidence type="ECO:0000313" key="10">
    <source>
        <dbReference type="Proteomes" id="UP000291269"/>
    </source>
</evidence>